<feature type="compositionally biased region" description="Basic and acidic residues" evidence="1">
    <location>
        <begin position="79"/>
        <end position="97"/>
    </location>
</feature>
<dbReference type="GeneID" id="24265447"/>
<feature type="region of interest" description="Disordered" evidence="1">
    <location>
        <begin position="391"/>
        <end position="441"/>
    </location>
</feature>
<dbReference type="RefSeq" id="XP_012333207.1">
    <property type="nucleotide sequence ID" value="XM_012477784.1"/>
</dbReference>
<sequence length="644" mass="73809">MKILRIDMLSTDSDLSESNFYSDGQERDLKRMEKKNTNWGLYNISSDVDSDKEYFSDCFEADTKAIPNGGEVFNENVTHEEGKKSAGDNAECGHGEDDLTSDLENFQSLDLSMSDEDDKRFGEKEKIIEKYKINIRTESDISFEEEKSFSHSIEVCDNAEEVQSRPLNFYGDESNDKPLGCATTEEHSVHGGNDAAGEVSERGDPFEGEDELTRKKDYSNEDAAEGERENHRNNEAEVEEEPNDKQIDTNAGEKDGESESGNDTKFGEAEKKVKECDTLDSGINVNYRNSTSKKELVNELSLTNEKRDGSIGGSGRPAGNFSFVLVGGVRHGNAPERGVYKANKRGTEVDVVGKTGHTRNVERRPSQFDCPRNVPLFAYYSMGKYAQNGEWERKQHHQSMDELNTSSAYERSEIGDSFSSDPENGAEYGDDDENYPHDGNFHQYQHENVVCKDGRPQYFPLYGNRSKLNKSENHKICLKSPLIRKQSFSEAPEQQCRQSEKRNTRNKKADHYIYMCRQKSREGRNDFNDPNCYMPPKKHNVYGEKLYEQRRVKEFKSVSKRTVGVQINLRAKKEYKTKEKTESECYIPSYRRVKIKIPVFELKQAEIKNYDYDAVVVKDGRVVPQKKDPIREFLRAYISYIDER</sequence>
<evidence type="ECO:0000256" key="1">
    <source>
        <dbReference type="SAM" id="MobiDB-lite"/>
    </source>
</evidence>
<feature type="compositionally biased region" description="Basic and acidic residues" evidence="1">
    <location>
        <begin position="243"/>
        <end position="257"/>
    </location>
</feature>
<dbReference type="Proteomes" id="UP000054561">
    <property type="component" value="Unassembled WGS sequence"/>
</dbReference>
<feature type="compositionally biased region" description="Basic and acidic residues" evidence="1">
    <location>
        <begin position="265"/>
        <end position="277"/>
    </location>
</feature>
<dbReference type="OrthoDB" id="386526at2759"/>
<name>A0A0D9QT92_PLAFR</name>
<dbReference type="VEuPathDB" id="PlasmoDB:AK88_00133"/>
<dbReference type="EMBL" id="KQ001645">
    <property type="protein sequence ID" value="KJP90285.1"/>
    <property type="molecule type" value="Genomic_DNA"/>
</dbReference>
<feature type="region of interest" description="Disordered" evidence="1">
    <location>
        <begin position="79"/>
        <end position="101"/>
    </location>
</feature>
<evidence type="ECO:0000313" key="3">
    <source>
        <dbReference type="Proteomes" id="UP000054561"/>
    </source>
</evidence>
<feature type="compositionally biased region" description="Basic and acidic residues" evidence="1">
    <location>
        <begin position="199"/>
        <end position="235"/>
    </location>
</feature>
<accession>A0A0D9QT92</accession>
<feature type="region of interest" description="Disordered" evidence="1">
    <location>
        <begin position="166"/>
        <end position="280"/>
    </location>
</feature>
<dbReference type="OMA" id="NTNWGLY"/>
<dbReference type="AlphaFoldDB" id="A0A0D9QT92"/>
<gene>
    <name evidence="2" type="ORF">AK88_00133</name>
</gene>
<proteinExistence type="predicted"/>
<organism evidence="2 3">
    <name type="scientific">Plasmodium fragile</name>
    <dbReference type="NCBI Taxonomy" id="5857"/>
    <lineage>
        <taxon>Eukaryota</taxon>
        <taxon>Sar</taxon>
        <taxon>Alveolata</taxon>
        <taxon>Apicomplexa</taxon>
        <taxon>Aconoidasida</taxon>
        <taxon>Haemosporida</taxon>
        <taxon>Plasmodiidae</taxon>
        <taxon>Plasmodium</taxon>
        <taxon>Plasmodium (Plasmodium)</taxon>
    </lineage>
</organism>
<reference evidence="2 3" key="1">
    <citation type="submission" date="2014-03" db="EMBL/GenBank/DDBJ databases">
        <title>The Genome Sequence of Plasmodium fragile nilgiri.</title>
        <authorList>
            <consortium name="The Broad Institute Genomics Platform"/>
            <consortium name="The Broad Institute Genome Sequencing Center for Infectious Disease"/>
            <person name="Neafsey D."/>
            <person name="Duraisingh M."/>
            <person name="Young S.K."/>
            <person name="Zeng Q."/>
            <person name="Gargeya S."/>
            <person name="Abouelleil A."/>
            <person name="Alvarado L."/>
            <person name="Chapman S.B."/>
            <person name="Gainer-Dewar J."/>
            <person name="Goldberg J."/>
            <person name="Griggs A."/>
            <person name="Gujja S."/>
            <person name="Hansen M."/>
            <person name="Howarth C."/>
            <person name="Imamovic A."/>
            <person name="Larimer J."/>
            <person name="Pearson M."/>
            <person name="Poon T.W."/>
            <person name="Priest M."/>
            <person name="Roberts A."/>
            <person name="Saif S."/>
            <person name="Shea T."/>
            <person name="Sykes S."/>
            <person name="Wortman J."/>
            <person name="Nusbaum C."/>
            <person name="Birren B."/>
        </authorList>
    </citation>
    <scope>NUCLEOTIDE SEQUENCE [LARGE SCALE GENOMIC DNA]</scope>
    <source>
        <strain evidence="3">nilgiri</strain>
    </source>
</reference>
<keyword evidence="3" id="KW-1185">Reference proteome</keyword>
<protein>
    <submittedName>
        <fullName evidence="2">Uncharacterized protein</fullName>
    </submittedName>
</protein>
<evidence type="ECO:0000313" key="2">
    <source>
        <dbReference type="EMBL" id="KJP90285.1"/>
    </source>
</evidence>